<evidence type="ECO:0000313" key="12">
    <source>
        <dbReference type="EMBL" id="MFC4672885.1"/>
    </source>
</evidence>
<dbReference type="InterPro" id="IPR047215">
    <property type="entry name" value="Galactose_mutarotase-like"/>
</dbReference>
<keyword evidence="10 11" id="KW-0119">Carbohydrate metabolism</keyword>
<dbReference type="PANTHER" id="PTHR10091:SF0">
    <property type="entry name" value="GALACTOSE MUTAROTASE"/>
    <property type="match status" value="1"/>
</dbReference>
<dbReference type="GO" id="GO:0016853">
    <property type="term" value="F:isomerase activity"/>
    <property type="evidence" value="ECO:0007669"/>
    <property type="project" value="UniProtKB-KW"/>
</dbReference>
<comment type="similarity">
    <text evidence="4 11">Belongs to the aldose epimerase family.</text>
</comment>
<keyword evidence="9 11" id="KW-0413">Isomerase</keyword>
<comment type="subunit">
    <text evidence="5">Monomer.</text>
</comment>
<evidence type="ECO:0000256" key="2">
    <source>
        <dbReference type="ARBA" id="ARBA00001913"/>
    </source>
</evidence>
<evidence type="ECO:0000256" key="4">
    <source>
        <dbReference type="ARBA" id="ARBA00006206"/>
    </source>
</evidence>
<dbReference type="Pfam" id="PF01263">
    <property type="entry name" value="Aldose_epim"/>
    <property type="match status" value="1"/>
</dbReference>
<dbReference type="NCBIfam" id="NF008277">
    <property type="entry name" value="PRK11055.1"/>
    <property type="match status" value="1"/>
</dbReference>
<evidence type="ECO:0000256" key="6">
    <source>
        <dbReference type="ARBA" id="ARBA00013185"/>
    </source>
</evidence>
<accession>A0ABV9KRT3</accession>
<dbReference type="InterPro" id="IPR018052">
    <property type="entry name" value="Ald1_epimerase_CS"/>
</dbReference>
<dbReference type="InterPro" id="IPR008183">
    <property type="entry name" value="Aldose_1/G6P_1-epimerase"/>
</dbReference>
<keyword evidence="8" id="KW-0106">Calcium</keyword>
<dbReference type="PIRSF" id="PIRSF005096">
    <property type="entry name" value="GALM"/>
    <property type="match status" value="1"/>
</dbReference>
<evidence type="ECO:0000256" key="10">
    <source>
        <dbReference type="ARBA" id="ARBA00023277"/>
    </source>
</evidence>
<reference evidence="13" key="1">
    <citation type="journal article" date="2019" name="Int. J. Syst. Evol. Microbiol.">
        <title>The Global Catalogue of Microorganisms (GCM) 10K type strain sequencing project: providing services to taxonomists for standard genome sequencing and annotation.</title>
        <authorList>
            <consortium name="The Broad Institute Genomics Platform"/>
            <consortium name="The Broad Institute Genome Sequencing Center for Infectious Disease"/>
            <person name="Wu L."/>
            <person name="Ma J."/>
        </authorList>
    </citation>
    <scope>NUCLEOTIDE SEQUENCE [LARGE SCALE GENOMIC DNA]</scope>
    <source>
        <strain evidence="13">CCUG 66188</strain>
    </source>
</reference>
<comment type="cofactor">
    <cofactor evidence="2">
        <name>Ca(2+)</name>
        <dbReference type="ChEBI" id="CHEBI:29108"/>
    </cofactor>
</comment>
<comment type="pathway">
    <text evidence="3 11">Carbohydrate metabolism; hexose metabolism.</text>
</comment>
<dbReference type="Gene3D" id="2.70.98.10">
    <property type="match status" value="1"/>
</dbReference>
<evidence type="ECO:0000313" key="13">
    <source>
        <dbReference type="Proteomes" id="UP001596023"/>
    </source>
</evidence>
<dbReference type="InterPro" id="IPR011013">
    <property type="entry name" value="Gal_mutarotase_sf_dom"/>
</dbReference>
<dbReference type="SUPFAM" id="SSF74650">
    <property type="entry name" value="Galactose mutarotase-like"/>
    <property type="match status" value="1"/>
</dbReference>
<dbReference type="InterPro" id="IPR014718">
    <property type="entry name" value="GH-type_carb-bd"/>
</dbReference>
<dbReference type="CDD" id="cd09019">
    <property type="entry name" value="galactose_mutarotase_like"/>
    <property type="match status" value="1"/>
</dbReference>
<dbReference type="Proteomes" id="UP001596023">
    <property type="component" value="Unassembled WGS sequence"/>
</dbReference>
<sequence length="334" mass="37345">MIMVARQKPIINQGKEVKLFRITNSSGAYVEVMNYGATIVSVVVPGKDGLLGNVVLKYDDITDYFTDEFYIGCTVGRYANRISKARFPLNGKTYHVDKNDGMNSNHGGFNGLNKKVFDCNIMGDKVEFISESSDGEGGFPGNLRLSVIYAFSEDNELDIVYRAVSDKATPVSFTNHSYFNLDSTAEGDVSAHKLRIDTGNILEMDNTFLPTGKILAVDGSAFDFRLPGIIREKMKAKNDNLKGYNAFYIKEKRGMVDPFATVSSQVSGRQMDVYTTMPGIMLYTGDFLSGRFMPMGGLCIEAQYYPDGVNHPYFVSNILKPFEEQTDMVRYHFR</sequence>
<organism evidence="12 13">
    <name type="scientific">Dysgonomonas termitidis</name>
    <dbReference type="NCBI Taxonomy" id="1516126"/>
    <lineage>
        <taxon>Bacteria</taxon>
        <taxon>Pseudomonadati</taxon>
        <taxon>Bacteroidota</taxon>
        <taxon>Bacteroidia</taxon>
        <taxon>Bacteroidales</taxon>
        <taxon>Dysgonomonadaceae</taxon>
        <taxon>Dysgonomonas</taxon>
    </lineage>
</organism>
<comment type="caution">
    <text evidence="12">The sequence shown here is derived from an EMBL/GenBank/DDBJ whole genome shotgun (WGS) entry which is preliminary data.</text>
</comment>
<name>A0ABV9KRT3_9BACT</name>
<evidence type="ECO:0000256" key="5">
    <source>
        <dbReference type="ARBA" id="ARBA00011245"/>
    </source>
</evidence>
<dbReference type="InterPro" id="IPR015443">
    <property type="entry name" value="Aldose_1-epimerase"/>
</dbReference>
<evidence type="ECO:0000256" key="1">
    <source>
        <dbReference type="ARBA" id="ARBA00001614"/>
    </source>
</evidence>
<evidence type="ECO:0000256" key="11">
    <source>
        <dbReference type="PIRNR" id="PIRNR005096"/>
    </source>
</evidence>
<evidence type="ECO:0000256" key="7">
    <source>
        <dbReference type="ARBA" id="ARBA00014165"/>
    </source>
</evidence>
<comment type="catalytic activity">
    <reaction evidence="1 11">
        <text>alpha-D-glucose = beta-D-glucose</text>
        <dbReference type="Rhea" id="RHEA:10264"/>
        <dbReference type="ChEBI" id="CHEBI:15903"/>
        <dbReference type="ChEBI" id="CHEBI:17925"/>
        <dbReference type="EC" id="5.1.3.3"/>
    </reaction>
</comment>
<evidence type="ECO:0000256" key="8">
    <source>
        <dbReference type="ARBA" id="ARBA00022837"/>
    </source>
</evidence>
<keyword evidence="13" id="KW-1185">Reference proteome</keyword>
<evidence type="ECO:0000256" key="9">
    <source>
        <dbReference type="ARBA" id="ARBA00023235"/>
    </source>
</evidence>
<evidence type="ECO:0000256" key="3">
    <source>
        <dbReference type="ARBA" id="ARBA00005028"/>
    </source>
</evidence>
<dbReference type="PROSITE" id="PS00545">
    <property type="entry name" value="ALDOSE_1_EPIMERASE"/>
    <property type="match status" value="1"/>
</dbReference>
<protein>
    <recommendedName>
        <fullName evidence="7 11">Aldose 1-epimerase</fullName>
        <ecNumber evidence="6 11">5.1.3.3</ecNumber>
    </recommendedName>
</protein>
<gene>
    <name evidence="12" type="ORF">ACFO6W_04180</name>
</gene>
<proteinExistence type="inferred from homology"/>
<dbReference type="EMBL" id="JBHSGN010000035">
    <property type="protein sequence ID" value="MFC4672885.1"/>
    <property type="molecule type" value="Genomic_DNA"/>
</dbReference>
<dbReference type="EC" id="5.1.3.3" evidence="6 11"/>
<dbReference type="PANTHER" id="PTHR10091">
    <property type="entry name" value="ALDOSE-1-EPIMERASE"/>
    <property type="match status" value="1"/>
</dbReference>